<dbReference type="KEGG" id="trb:HB776_31055"/>
<reference evidence="2" key="1">
    <citation type="journal article" date="2020" name="Mol. Plant Microbe">
        <title>Rhizobial microsymbionts of the narrowly endemic Oxytropis species growing in Kamchatka are characterized by significant genetic diversity and possess a set of genes that are associated with T3SS and T6SS secretion systems and can affect the development of symbiosis.</title>
        <authorList>
            <person name="Safronova V."/>
            <person name="Guro P."/>
            <person name="Sazanova A."/>
            <person name="Kuznetsova I."/>
            <person name="Belimov A."/>
            <person name="Yakubov V."/>
            <person name="Chirak E."/>
            <person name="Afonin A."/>
            <person name="Gogolev Y."/>
            <person name="Andronov E."/>
            <person name="Tikhonovich I."/>
        </authorList>
    </citation>
    <scope>NUCLEOTIDE SEQUENCE [LARGE SCALE GENOMIC DNA]</scope>
    <source>
        <strain evidence="2">581</strain>
    </source>
</reference>
<protein>
    <submittedName>
        <fullName evidence="1">Uncharacterized protein</fullName>
    </submittedName>
</protein>
<evidence type="ECO:0000313" key="1">
    <source>
        <dbReference type="EMBL" id="QND75158.1"/>
    </source>
</evidence>
<dbReference type="Proteomes" id="UP000515291">
    <property type="component" value="Chromosome"/>
</dbReference>
<dbReference type="AlphaFoldDB" id="A0A7G6U826"/>
<dbReference type="RefSeq" id="WP_184514050.1">
    <property type="nucleotide sequence ID" value="NZ_CP050292.1"/>
</dbReference>
<name>A0A7G6U826_9BRAD</name>
<gene>
    <name evidence="1" type="ORF">HB776_31055</name>
</gene>
<dbReference type="EMBL" id="CP050292">
    <property type="protein sequence ID" value="QND75158.1"/>
    <property type="molecule type" value="Genomic_DNA"/>
</dbReference>
<accession>A0A7G6U826</accession>
<sequence>MVRWMVWDCDSRKPAFARGVQLLNIPREQAERLQSEMNGFPTSVPTDRLELSANELAWFVRAESDLTMPFPQGVDITVRPGRAPGIWRVTCYSPDPVRDAAFTTGIELIANELNQKFALKVF</sequence>
<proteinExistence type="predicted"/>
<organism evidence="1 2">
    <name type="scientific">Tardiphaga robiniae</name>
    <dbReference type="NCBI Taxonomy" id="943830"/>
    <lineage>
        <taxon>Bacteria</taxon>
        <taxon>Pseudomonadati</taxon>
        <taxon>Pseudomonadota</taxon>
        <taxon>Alphaproteobacteria</taxon>
        <taxon>Hyphomicrobiales</taxon>
        <taxon>Nitrobacteraceae</taxon>
        <taxon>Tardiphaga</taxon>
    </lineage>
</organism>
<evidence type="ECO:0000313" key="2">
    <source>
        <dbReference type="Proteomes" id="UP000515291"/>
    </source>
</evidence>